<dbReference type="SUPFAM" id="SSF51735">
    <property type="entry name" value="NAD(P)-binding Rossmann-fold domains"/>
    <property type="match status" value="1"/>
</dbReference>
<evidence type="ECO:0000256" key="2">
    <source>
        <dbReference type="ARBA" id="ARBA00008072"/>
    </source>
</evidence>
<keyword evidence="3 6" id="KW-0479">Metal-binding</keyword>
<keyword evidence="5" id="KW-0560">Oxidoreductase</keyword>
<dbReference type="CDD" id="cd08233">
    <property type="entry name" value="butanediol_DH_like"/>
    <property type="match status" value="1"/>
</dbReference>
<accession>A0A8J2TA27</accession>
<dbReference type="PANTHER" id="PTHR43161:SF23">
    <property type="entry name" value="(R,R)-BUTANEDIOL DEHYDROGENASE-RELATED"/>
    <property type="match status" value="1"/>
</dbReference>
<dbReference type="Gene3D" id="3.40.50.720">
    <property type="entry name" value="NAD(P)-binding Rossmann-like Domain"/>
    <property type="match status" value="1"/>
</dbReference>
<dbReference type="Pfam" id="PF00107">
    <property type="entry name" value="ADH_zinc_N"/>
    <property type="match status" value="1"/>
</dbReference>
<proteinExistence type="inferred from homology"/>
<evidence type="ECO:0000256" key="3">
    <source>
        <dbReference type="ARBA" id="ARBA00022723"/>
    </source>
</evidence>
<keyword evidence="10" id="KW-1185">Reference proteome</keyword>
<dbReference type="PROSITE" id="PS00059">
    <property type="entry name" value="ADH_ZINC"/>
    <property type="match status" value="1"/>
</dbReference>
<reference evidence="10" key="1">
    <citation type="journal article" date="2013" name="Genome Announc.">
        <title>Genome sequence of the food spoilage yeast Zygosaccharomyces bailii CLIB 213(T).</title>
        <authorList>
            <person name="Galeote V."/>
            <person name="Bigey F."/>
            <person name="Devillers H."/>
            <person name="Neuveglise C."/>
            <person name="Dequin S."/>
        </authorList>
    </citation>
    <scope>NUCLEOTIDE SEQUENCE [LARGE SCALE GENOMIC DNA]</scope>
    <source>
        <strain evidence="10">CLIB 213 / ATCC 58445 / CBS 680 / CCRC 21525 / NBRC 1098 / NCYC 1416 / NRRL Y-2227</strain>
    </source>
</reference>
<dbReference type="InterPro" id="IPR002328">
    <property type="entry name" value="ADH_Zn_CS"/>
</dbReference>
<organism evidence="9 10">
    <name type="scientific">Zygosaccharomyces bailii (strain CLIB 213 / ATCC 58445 / CBS 680 / BCRC 21525 / NBRC 1098 / NCYC 1416 / NRRL Y-2227)</name>
    <dbReference type="NCBI Taxonomy" id="1333698"/>
    <lineage>
        <taxon>Eukaryota</taxon>
        <taxon>Fungi</taxon>
        <taxon>Dikarya</taxon>
        <taxon>Ascomycota</taxon>
        <taxon>Saccharomycotina</taxon>
        <taxon>Saccharomycetes</taxon>
        <taxon>Saccharomycetales</taxon>
        <taxon>Saccharomycetaceae</taxon>
        <taxon>Zygosaccharomyces</taxon>
    </lineage>
</organism>
<dbReference type="OrthoDB" id="5363962at2759"/>
<dbReference type="InterPro" id="IPR013154">
    <property type="entry name" value="ADH-like_N"/>
</dbReference>
<protein>
    <submittedName>
        <fullName evidence="9">ZYBA0S07-06040g1_1</fullName>
    </submittedName>
</protein>
<evidence type="ECO:0000313" key="9">
    <source>
        <dbReference type="EMBL" id="CDF90653.1"/>
    </source>
</evidence>
<feature type="domain" description="Alcohol dehydrogenase-like C-terminal" evidence="7">
    <location>
        <begin position="202"/>
        <end position="332"/>
    </location>
</feature>
<keyword evidence="4 6" id="KW-0862">Zinc</keyword>
<gene>
    <name evidence="9" type="ORF">BN860_06040g</name>
</gene>
<dbReference type="InterPro" id="IPR036291">
    <property type="entry name" value="NAD(P)-bd_dom_sf"/>
</dbReference>
<dbReference type="InterPro" id="IPR013149">
    <property type="entry name" value="ADH-like_C"/>
</dbReference>
<evidence type="ECO:0000256" key="1">
    <source>
        <dbReference type="ARBA" id="ARBA00001947"/>
    </source>
</evidence>
<dbReference type="GO" id="GO:0000721">
    <property type="term" value="F:(R,R)-butanediol dehydrogenase activity"/>
    <property type="evidence" value="ECO:0007669"/>
    <property type="project" value="TreeGrafter"/>
</dbReference>
<name>A0A8J2TA27_ZYGB2</name>
<dbReference type="InterPro" id="IPR011032">
    <property type="entry name" value="GroES-like_sf"/>
</dbReference>
<evidence type="ECO:0000256" key="6">
    <source>
        <dbReference type="RuleBase" id="RU361277"/>
    </source>
</evidence>
<dbReference type="EMBL" id="HG316460">
    <property type="protein sequence ID" value="CDF90653.1"/>
    <property type="molecule type" value="Genomic_DNA"/>
</dbReference>
<evidence type="ECO:0000256" key="4">
    <source>
        <dbReference type="ARBA" id="ARBA00022833"/>
    </source>
</evidence>
<dbReference type="PANTHER" id="PTHR43161">
    <property type="entry name" value="SORBITOL DEHYDROGENASE"/>
    <property type="match status" value="1"/>
</dbReference>
<evidence type="ECO:0000259" key="7">
    <source>
        <dbReference type="Pfam" id="PF00107"/>
    </source>
</evidence>
<evidence type="ECO:0000313" key="10">
    <source>
        <dbReference type="Proteomes" id="UP000019375"/>
    </source>
</evidence>
<comment type="cofactor">
    <cofactor evidence="1 6">
        <name>Zn(2+)</name>
        <dbReference type="ChEBI" id="CHEBI:29105"/>
    </cofactor>
</comment>
<comment type="similarity">
    <text evidence="2 6">Belongs to the zinc-containing alcohol dehydrogenase family.</text>
</comment>
<dbReference type="GO" id="GO:0008270">
    <property type="term" value="F:zinc ion binding"/>
    <property type="evidence" value="ECO:0007669"/>
    <property type="project" value="InterPro"/>
</dbReference>
<evidence type="ECO:0000256" key="5">
    <source>
        <dbReference type="ARBA" id="ARBA00023002"/>
    </source>
</evidence>
<dbReference type="AlphaFoldDB" id="A0A8J2TA27"/>
<dbReference type="SUPFAM" id="SSF50129">
    <property type="entry name" value="GroES-like"/>
    <property type="match status" value="1"/>
</dbReference>
<feature type="domain" description="Alcohol dehydrogenase-like N-terminal" evidence="8">
    <location>
        <begin position="26"/>
        <end position="163"/>
    </location>
</feature>
<dbReference type="GO" id="GO:0005737">
    <property type="term" value="C:cytoplasm"/>
    <property type="evidence" value="ECO:0007669"/>
    <property type="project" value="TreeGrafter"/>
</dbReference>
<dbReference type="Proteomes" id="UP000019375">
    <property type="component" value="Unassembled WGS sequence"/>
</dbReference>
<sequence>MRAIAYFKQNDIHFSSDLPEPRIGADDEVLIDVSWCGVCGTDLHEYLDGPIFMPKDGETNPLSGKQLPQPLGHEFSGVVAEVGPKVTKVKVGDHVVVEASLGCLDTHRWPKTRLSCTQDKPCGACRKGFTNCCEHNGFTGLGVVGGAFAEKVVAGERHCIKVSPDLPLDVAALVEPLSVSWHALRSAGFQKGMTACILGAGPIGLTTIAALKGAGAKKIVVSELAQIRRDFAQSIGAEVFDPTAHGTNAAEVLKKMSGDDDGFDFAFDCSGVKATFDMGLAFTTFHGVCVNVAIWGHKPVDYYPMLVTCKEKILTGSIGYTTLDFESVVNALQNGDIPLDDCKKLISGKYTLEDGWEKGFMQLMHHKDKCIKILLTPNNHGELKSAK</sequence>
<dbReference type="Gene3D" id="3.90.180.10">
    <property type="entry name" value="Medium-chain alcohol dehydrogenases, catalytic domain"/>
    <property type="match status" value="1"/>
</dbReference>
<evidence type="ECO:0000259" key="8">
    <source>
        <dbReference type="Pfam" id="PF08240"/>
    </source>
</evidence>
<dbReference type="GO" id="GO:0034079">
    <property type="term" value="P:butanediol biosynthetic process"/>
    <property type="evidence" value="ECO:0007669"/>
    <property type="project" value="TreeGrafter"/>
</dbReference>
<dbReference type="Pfam" id="PF08240">
    <property type="entry name" value="ADH_N"/>
    <property type="match status" value="1"/>
</dbReference>